<organism evidence="4 5">
    <name type="scientific">Alkalibaculum bacchi</name>
    <dbReference type="NCBI Taxonomy" id="645887"/>
    <lineage>
        <taxon>Bacteria</taxon>
        <taxon>Bacillati</taxon>
        <taxon>Bacillota</taxon>
        <taxon>Clostridia</taxon>
        <taxon>Eubacteriales</taxon>
        <taxon>Eubacteriaceae</taxon>
        <taxon>Alkalibaculum</taxon>
    </lineage>
</organism>
<evidence type="ECO:0000313" key="4">
    <source>
        <dbReference type="EMBL" id="RBP59278.1"/>
    </source>
</evidence>
<keyword evidence="3" id="KW-1133">Transmembrane helix</keyword>
<dbReference type="OrthoDB" id="10013228at2"/>
<keyword evidence="5" id="KW-1185">Reference proteome</keyword>
<dbReference type="EMBL" id="QNRX01000019">
    <property type="protein sequence ID" value="RBP59278.1"/>
    <property type="molecule type" value="Genomic_DNA"/>
</dbReference>
<keyword evidence="1" id="KW-0175">Coiled coil</keyword>
<dbReference type="Proteomes" id="UP000253490">
    <property type="component" value="Unassembled WGS sequence"/>
</dbReference>
<feature type="region of interest" description="Disordered" evidence="2">
    <location>
        <begin position="111"/>
        <end position="153"/>
    </location>
</feature>
<feature type="coiled-coil region" evidence="1">
    <location>
        <begin position="530"/>
        <end position="571"/>
    </location>
</feature>
<protein>
    <submittedName>
        <fullName evidence="4">Uncharacterized protein</fullName>
    </submittedName>
</protein>
<evidence type="ECO:0000313" key="5">
    <source>
        <dbReference type="Proteomes" id="UP000253490"/>
    </source>
</evidence>
<name>A0A366I1E9_9FIRM</name>
<evidence type="ECO:0000256" key="1">
    <source>
        <dbReference type="SAM" id="Coils"/>
    </source>
</evidence>
<accession>A0A366I1E9</accession>
<sequence length="795" mass="93573">MFKVTFSDVDKKILKLVKALKSKKGHSLYEAKDLVKKIFEHVAAVDGRTKLTITLSDLDNELNYVFENIIINDSKEPNLLEIFENEIIASGHENARKIITEIQKDYQNELSNGAISNKGPNKNHKKPKLFKGLKRKKESQKDWEETQSEIEEDFGDLTVETSLSDNYQPNIQDTGYSTMENSEIQESLIDDFKEINDKEDDFFKREVPLDEILDNEIKEDSFYTVDSESREDIITEVEEIKINDSFDDLSEHYGDHELEQQEVFQKRNDRITFPVYDSYLNLSQVENSIKRHKKRFEKENLVKFLGLNAVTENEIITELDNIKLNYALNALDDTQFILLKDLFFNEIEDKRDQTQTQLAGIYDQAMNYDYEGVAKEKLEEEYQSLVSETERIYYEYVDQQEQEYNLKLEKFIHEQEKALEEFKKQQALDKGIYTKELDSKKSARIELYYEDKQKELDSKKEKLLDDEMFELKNQYINQLTECKRVSIRSLEIQLDNIMDEVWTKTEEALILLKNNIEKNIPFWKQDIIERQEIEDKAREEQRRQEELRLEKERIELQRRQLELRFVKKEEDKSETDDLIQKKFSEYEEKLNSLLMIQKEGLSYGNVINHNQNQSKESNISKNILNKIMLPALVIVIMVFGTGMFLGKSFNDNSQTSQQAQYGNLEENIKTIEEILKIKGSEQTNQADDLDSLLKNKNYEKAMSLYKDSESLEKIEEALFQNDDLAMLIIFNKTSETTFGKLDEALLSREGKKAKEIYEKMSDEEKKELSNDRKSDLALLFYQKGEKDLASTLLEN</sequence>
<gene>
    <name evidence="4" type="ORF">DES36_1193</name>
</gene>
<dbReference type="AlphaFoldDB" id="A0A366I1E9"/>
<reference evidence="4 5" key="1">
    <citation type="submission" date="2018-06" db="EMBL/GenBank/DDBJ databases">
        <title>Genomic Encyclopedia of Type Strains, Phase IV (KMG-IV): sequencing the most valuable type-strain genomes for metagenomic binning, comparative biology and taxonomic classification.</title>
        <authorList>
            <person name="Goeker M."/>
        </authorList>
    </citation>
    <scope>NUCLEOTIDE SEQUENCE [LARGE SCALE GENOMIC DNA]</scope>
    <source>
        <strain evidence="4 5">DSM 22112</strain>
    </source>
</reference>
<comment type="caution">
    <text evidence="4">The sequence shown here is derived from an EMBL/GenBank/DDBJ whole genome shotgun (WGS) entry which is preliminary data.</text>
</comment>
<evidence type="ECO:0000256" key="3">
    <source>
        <dbReference type="SAM" id="Phobius"/>
    </source>
</evidence>
<proteinExistence type="predicted"/>
<evidence type="ECO:0000256" key="2">
    <source>
        <dbReference type="SAM" id="MobiDB-lite"/>
    </source>
</evidence>
<feature type="compositionally biased region" description="Basic residues" evidence="2">
    <location>
        <begin position="121"/>
        <end position="138"/>
    </location>
</feature>
<dbReference type="RefSeq" id="WP_113921500.1">
    <property type="nucleotide sequence ID" value="NZ_QNRX01000019.1"/>
</dbReference>
<keyword evidence="3" id="KW-0472">Membrane</keyword>
<feature type="transmembrane region" description="Helical" evidence="3">
    <location>
        <begin position="627"/>
        <end position="646"/>
    </location>
</feature>
<keyword evidence="3" id="KW-0812">Transmembrane</keyword>